<dbReference type="RefSeq" id="WP_246125668.1">
    <property type="nucleotide sequence ID" value="NZ_VLLN01000001.1"/>
</dbReference>
<evidence type="ECO:0000313" key="8">
    <source>
        <dbReference type="EMBL" id="TWJ33364.1"/>
    </source>
</evidence>
<dbReference type="Gene3D" id="3.90.550.10">
    <property type="entry name" value="Spore Coat Polysaccharide Biosynthesis Protein SpsA, Chain A"/>
    <property type="match status" value="1"/>
</dbReference>
<comment type="caution">
    <text evidence="8">The sequence shown here is derived from an EMBL/GenBank/DDBJ whole genome shotgun (WGS) entry which is preliminary data.</text>
</comment>
<dbReference type="GO" id="GO:0016757">
    <property type="term" value="F:glycosyltransferase activity"/>
    <property type="evidence" value="ECO:0007669"/>
    <property type="project" value="UniProtKB-KW"/>
</dbReference>
<evidence type="ECO:0000313" key="9">
    <source>
        <dbReference type="Proteomes" id="UP000319449"/>
    </source>
</evidence>
<feature type="domain" description="Glycosyltransferase 2-like" evidence="7">
    <location>
        <begin position="19"/>
        <end position="177"/>
    </location>
</feature>
<dbReference type="EMBL" id="VLLN01000001">
    <property type="protein sequence ID" value="TWJ33364.1"/>
    <property type="molecule type" value="Genomic_DNA"/>
</dbReference>
<evidence type="ECO:0000256" key="2">
    <source>
        <dbReference type="ARBA" id="ARBA00022475"/>
    </source>
</evidence>
<keyword evidence="2" id="KW-1003">Cell membrane</keyword>
<gene>
    <name evidence="8" type="ORF">JN12_00036</name>
</gene>
<dbReference type="GO" id="GO:0005886">
    <property type="term" value="C:plasma membrane"/>
    <property type="evidence" value="ECO:0007669"/>
    <property type="project" value="UniProtKB-SubCell"/>
</dbReference>
<comment type="subcellular location">
    <subcellularLocation>
        <location evidence="1">Cell membrane</location>
    </subcellularLocation>
</comment>
<organism evidence="8 9">
    <name type="scientific">Geobacter argillaceus</name>
    <dbReference type="NCBI Taxonomy" id="345631"/>
    <lineage>
        <taxon>Bacteria</taxon>
        <taxon>Pseudomonadati</taxon>
        <taxon>Thermodesulfobacteriota</taxon>
        <taxon>Desulfuromonadia</taxon>
        <taxon>Geobacterales</taxon>
        <taxon>Geobacteraceae</taxon>
        <taxon>Geobacter</taxon>
    </lineage>
</organism>
<evidence type="ECO:0000256" key="3">
    <source>
        <dbReference type="ARBA" id="ARBA00022676"/>
    </source>
</evidence>
<dbReference type="AlphaFoldDB" id="A0A562WS08"/>
<dbReference type="Pfam" id="PF00535">
    <property type="entry name" value="Glycos_transf_2"/>
    <property type="match status" value="1"/>
</dbReference>
<evidence type="ECO:0000256" key="5">
    <source>
        <dbReference type="ARBA" id="ARBA00023136"/>
    </source>
</evidence>
<keyword evidence="9" id="KW-1185">Reference proteome</keyword>
<reference evidence="8 9" key="1">
    <citation type="submission" date="2019-07" db="EMBL/GenBank/DDBJ databases">
        <title>Genomic Encyclopedia of Archaeal and Bacterial Type Strains, Phase II (KMG-II): from individual species to whole genera.</title>
        <authorList>
            <person name="Goeker M."/>
        </authorList>
    </citation>
    <scope>NUCLEOTIDE SEQUENCE [LARGE SCALE GENOMIC DNA]</scope>
    <source>
        <strain evidence="8 9">ATCC BAA-1139</strain>
    </source>
</reference>
<feature type="transmembrane region" description="Helical" evidence="6">
    <location>
        <begin position="334"/>
        <end position="356"/>
    </location>
</feature>
<evidence type="ECO:0000256" key="6">
    <source>
        <dbReference type="SAM" id="Phobius"/>
    </source>
</evidence>
<keyword evidence="4 8" id="KW-0808">Transferase</keyword>
<dbReference type="InterPro" id="IPR029044">
    <property type="entry name" value="Nucleotide-diphossugar_trans"/>
</dbReference>
<keyword evidence="6" id="KW-1133">Transmembrane helix</keyword>
<keyword evidence="5 6" id="KW-0472">Membrane</keyword>
<name>A0A562WS08_9BACT</name>
<evidence type="ECO:0000256" key="1">
    <source>
        <dbReference type="ARBA" id="ARBA00004236"/>
    </source>
</evidence>
<accession>A0A562WS08</accession>
<proteinExistence type="predicted"/>
<dbReference type="PANTHER" id="PTHR43646:SF2">
    <property type="entry name" value="GLYCOSYLTRANSFERASE 2-LIKE DOMAIN-CONTAINING PROTEIN"/>
    <property type="match status" value="1"/>
</dbReference>
<dbReference type="PANTHER" id="PTHR43646">
    <property type="entry name" value="GLYCOSYLTRANSFERASE"/>
    <property type="match status" value="1"/>
</dbReference>
<evidence type="ECO:0000259" key="7">
    <source>
        <dbReference type="Pfam" id="PF00535"/>
    </source>
</evidence>
<sequence length="383" mass="42153">MNPLFPLPERHDFRPPALSVIVPVLNEQETLPKLLRNLAAQTGVHFETILCDGGSDDGTQQVAAGLATALPLRISIIAEPPGRARQLNAGVAASRAPLLLFLHADSHFPDCHALERAVRALEDGCRQAGNDRFAGRFRLVFRQSSQQAARGFAFYEAKARLNRQGCIHGDQGFMLFRTFFDTIGPFPTGPPMLAETHLADRILDEGEWLLFPDEILTSARRFETEGLRERQTLNALIMGAAAARWDRFFAEVPQLYRQQANSGRLQLGPILASIDGLLAELPPTERRLLWRAIGAYVRDNAWQIPFFLDMRRGFHRDPSGRQPATPLTAGFERWLAPLLAASAGAGLAALLTRFWFRRLLWRETGSACGTATHGGSAGTGSGG</sequence>
<dbReference type="SUPFAM" id="SSF53448">
    <property type="entry name" value="Nucleotide-diphospho-sugar transferases"/>
    <property type="match status" value="1"/>
</dbReference>
<protein>
    <submittedName>
        <fullName evidence="8">Glycosyltransferase involved in cell wall biosynthesis</fullName>
    </submittedName>
</protein>
<keyword evidence="3" id="KW-0328">Glycosyltransferase</keyword>
<keyword evidence="6" id="KW-0812">Transmembrane</keyword>
<dbReference type="Proteomes" id="UP000319449">
    <property type="component" value="Unassembled WGS sequence"/>
</dbReference>
<evidence type="ECO:0000256" key="4">
    <source>
        <dbReference type="ARBA" id="ARBA00022679"/>
    </source>
</evidence>
<dbReference type="InterPro" id="IPR001173">
    <property type="entry name" value="Glyco_trans_2-like"/>
</dbReference>